<dbReference type="PANTHER" id="PTHR45797">
    <property type="entry name" value="RAD54-LIKE"/>
    <property type="match status" value="1"/>
</dbReference>
<reference evidence="14 15" key="1">
    <citation type="submission" date="2019-04" db="EMBL/GenBank/DDBJ databases">
        <title>Fungal friends and foes A comparative genomics study of 23 Aspergillus species from section Flavi.</title>
        <authorList>
            <consortium name="DOE Joint Genome Institute"/>
            <person name="Kjaerbolling I."/>
            <person name="Vesth T.C."/>
            <person name="Frisvad J.C."/>
            <person name="Nybo J.L."/>
            <person name="Theobald S."/>
            <person name="Kildgaard S."/>
            <person name="Petersen T.I."/>
            <person name="Kuo A."/>
            <person name="Sato A."/>
            <person name="Lyhne E.K."/>
            <person name="Kogle M.E."/>
            <person name="Wiebenga A."/>
            <person name="Kun R.S."/>
            <person name="Lubbers R.J."/>
            <person name="Makela M.R."/>
            <person name="Barry K."/>
            <person name="Chovatia M."/>
            <person name="Clum A."/>
            <person name="Daum C."/>
            <person name="Haridas S."/>
            <person name="He G."/>
            <person name="LaButti K."/>
            <person name="Lipzen A."/>
            <person name="Mondo S."/>
            <person name="Pangilinan J."/>
            <person name="Riley R."/>
            <person name="Salamov A."/>
            <person name="Simmons B.A."/>
            <person name="Magnuson J.K."/>
            <person name="Henrissat B."/>
            <person name="Mortensen U.H."/>
            <person name="Larsen T.O."/>
            <person name="De vries R.P."/>
            <person name="Grigoriev I.V."/>
            <person name="Machida M."/>
            <person name="Baker S.E."/>
            <person name="Andersen M.R."/>
        </authorList>
    </citation>
    <scope>NUCLEOTIDE SEQUENCE [LARGE SCALE GENOMIC DNA]</scope>
    <source>
        <strain evidence="14 15">CBS 117618</strain>
    </source>
</reference>
<evidence type="ECO:0000259" key="13">
    <source>
        <dbReference type="PROSITE" id="PS51194"/>
    </source>
</evidence>
<dbReference type="CDD" id="cd18793">
    <property type="entry name" value="SF2_C_SNF"/>
    <property type="match status" value="1"/>
</dbReference>
<keyword evidence="5" id="KW-0347">Helicase</keyword>
<organism evidence="14 15">
    <name type="scientific">Aspergillus parasiticus</name>
    <dbReference type="NCBI Taxonomy" id="5067"/>
    <lineage>
        <taxon>Eukaryota</taxon>
        <taxon>Fungi</taxon>
        <taxon>Dikarya</taxon>
        <taxon>Ascomycota</taxon>
        <taxon>Pezizomycotina</taxon>
        <taxon>Eurotiomycetes</taxon>
        <taxon>Eurotiomycetidae</taxon>
        <taxon>Eurotiales</taxon>
        <taxon>Aspergillaceae</taxon>
        <taxon>Aspergillus</taxon>
        <taxon>Aspergillus subgen. Circumdati</taxon>
    </lineage>
</organism>
<evidence type="ECO:0000256" key="4">
    <source>
        <dbReference type="ARBA" id="ARBA00022801"/>
    </source>
</evidence>
<keyword evidence="3" id="KW-0547">Nucleotide-binding</keyword>
<evidence type="ECO:0000313" key="14">
    <source>
        <dbReference type="EMBL" id="KAB8209708.1"/>
    </source>
</evidence>
<dbReference type="Gene3D" id="1.10.150.50">
    <property type="entry name" value="Transcription Factor, Ets-1"/>
    <property type="match status" value="1"/>
</dbReference>
<dbReference type="SUPFAM" id="SSF52540">
    <property type="entry name" value="P-loop containing nucleoside triphosphate hydrolases"/>
    <property type="match status" value="2"/>
</dbReference>
<evidence type="ECO:0000256" key="1">
    <source>
        <dbReference type="ARBA" id="ARBA00004123"/>
    </source>
</evidence>
<evidence type="ECO:0000256" key="2">
    <source>
        <dbReference type="ARBA" id="ARBA00007025"/>
    </source>
</evidence>
<keyword evidence="7" id="KW-0238">DNA-binding</keyword>
<sequence>MNIAVLNHTYYYADTQGSGCDRGHRRFRRAGSSRPGQMSAEGTDPVDWSVDEVVQFLCHNSHTPWSQSVTGAPRPDPTSFEAALRDNLITGEVLLNDVDKSALRDDLGLRALGHRSSMLTAIRYLQGLSLKYQISKSRLDSPIECQTPSHSALITPKASQKATPPLYCVPLSLDATPQRTNLLPSISTAVSTNAVNLAGVPSSGESTAPSSTPQETSRITKLQTNVEDFGPVERVRPYEQVFMDKHGRKRRRLDLTTLTKSRADNEHAPDPVQAKEWYMGPGQITPSQLFYSPDPDQNDEIFTMVGSNFPTAQRLFVNRCLHYFQKQKRIILDSTQDQSRSAIVPYNLSMVKSGEKRFTLYTAKNGKVSVSTENIEDWPQLNRPQAGSEEGQTETLDPSDPFSYLLQRYPVQDESQDAFPLYGDSGSEGEFDEETWQEIEDENPEGWSRKPSKLTPTEIESVIKDCVSQYESKWYDACLPKEQAKARKLWLRAKKGRFTNQEIKGLLGKITSLNKRLSKLQDAVRESEYATKSELQTQCQSMEQTVMDIQQHKWRVSTLEQETCPPKISAPLKPTSAQRPKHNSGDEESLHSESGDMSDDSMEDFIDKSDIEDQPIHAENNSSTRTPPMSESDDDIISPSGIRRHSRARKLPFRESSSPSPPPLHKNKHPIECIDLTEDSPAVDNEEYRVETPPLNPVPRAITQPFEDPIKSERSCSISPEPYLGPRVMVEIPVYKTKHPNLFKPRKQPSLPDIHDVDKLVSVPWDLLEERQDRRRLLAKLLATLSIEERNKLAQAVPRYSSSDLQKLTGIGLKLLLKNQEMIPELEEAESRVVMRVTSFYISWINCVHLPSEGIQRNLVLNAQSKISSFVTYFNELCARLDDYPKKKGSKMHRLNEKGALSDPTDSPHKKRKREVKESQNAKKSQQSAQLRVALQEKQRKILERKIGNTNTDPTRQAVSFGNPAIYLDPQIGLRVKPHQLNGIQFLWRELIEDENKQGCLLAHTMGLGKTMQVISLLATISAAASSDDPKIRQQVPAAFYRSQSLILCPSSLIENWYEEFLMWAPVQSGIGPLRKITTSATMPERLQEVCDWNEEGGVLIMSYDIFRTWILNRETNKRGKPLNDNDYGKVRDCLLERPNIIVADEAHKMKNPATGISQAAMQFRSKSRIALTGSPLANNLIDYYAMINWIAEGYLGEFVEFKAKFVEPITEGLYVDSTYTERRRSLVKLQVLKEILAPKINRADISVLAGSLPTKVEFVITVPLTDLQKQAYDSYVETILQGKGAFGSAQLWSWLAILSLCCNHPSCFREKLLSRANDAQKINKRLDEMEMIPGDEPIAQAGLPDSEKLVSEQEQIFAKVPDIKALEMSHRARIMNSIIDESIRAGDKILVFSHSIPTLNYIEHVLRSSNRKYSRLDGQTPVVTRQDATKRFNLGSEKQVYLISTRAGGLGLNIPGANRVIIFDFKFSPVWEEQAVGRAYRLGQQKPVFVYRFIAGGTFEEVMYNKAVFKTQLAFRVVDKKNPVRWAQKSLGEYLFPAKPVPQQDIAEYLGKDPQVLDKIIMGDTGEEKSIRNIALTETFQKEDNDKLTEEERQGVQQQLSDERLKRTDPEAYRQLILDRQRQSLTAGQVPAWTPSSYTQPALMQPAPMLPQPPYMQLTVPSSAHNTGPPALAPDMSIYPEPFRTPMPSTSAAAISSTSGIYTSRSAQSEPPNENTALYSPFTPSPARSLGQGGAQMPTQMDGTNFDTNVQPHDITADTALTELSQSTASSEDNSEHPCRQQ</sequence>
<dbReference type="PANTHER" id="PTHR45797:SF1">
    <property type="entry name" value="HELICASE ARIP4"/>
    <property type="match status" value="1"/>
</dbReference>
<dbReference type="Proteomes" id="UP000326532">
    <property type="component" value="Unassembled WGS sequence"/>
</dbReference>
<dbReference type="GO" id="GO:0005634">
    <property type="term" value="C:nucleus"/>
    <property type="evidence" value="ECO:0007669"/>
    <property type="project" value="UniProtKB-SubCell"/>
</dbReference>
<dbReference type="VEuPathDB" id="FungiDB:BDV34DRAFT_188070"/>
<feature type="domain" description="Helicase ATP-binding" evidence="12">
    <location>
        <begin position="991"/>
        <end position="1194"/>
    </location>
</feature>
<dbReference type="Gene3D" id="3.40.50.10810">
    <property type="entry name" value="Tandem AAA-ATPase domain"/>
    <property type="match status" value="1"/>
</dbReference>
<dbReference type="GO" id="GO:0016887">
    <property type="term" value="F:ATP hydrolysis activity"/>
    <property type="evidence" value="ECO:0007669"/>
    <property type="project" value="InterPro"/>
</dbReference>
<evidence type="ECO:0000256" key="10">
    <source>
        <dbReference type="SAM" id="MobiDB-lite"/>
    </source>
</evidence>
<feature type="region of interest" description="Disordered" evidence="10">
    <location>
        <begin position="557"/>
        <end position="669"/>
    </location>
</feature>
<keyword evidence="9" id="KW-0175">Coiled coil</keyword>
<comment type="similarity">
    <text evidence="2">Belongs to the SNF2/RAD54 helicase family.</text>
</comment>
<evidence type="ECO:0000256" key="8">
    <source>
        <dbReference type="ARBA" id="ARBA00023242"/>
    </source>
</evidence>
<evidence type="ECO:0000259" key="12">
    <source>
        <dbReference type="PROSITE" id="PS51192"/>
    </source>
</evidence>
<dbReference type="CDD" id="cd18007">
    <property type="entry name" value="DEXHc_ATRX-like"/>
    <property type="match status" value="1"/>
</dbReference>
<dbReference type="Gene3D" id="3.40.50.300">
    <property type="entry name" value="P-loop containing nucleotide triphosphate hydrolases"/>
    <property type="match status" value="1"/>
</dbReference>
<dbReference type="InterPro" id="IPR038718">
    <property type="entry name" value="SNF2-like_sf"/>
</dbReference>
<evidence type="ECO:0008006" key="16">
    <source>
        <dbReference type="Google" id="ProtNLM"/>
    </source>
</evidence>
<dbReference type="InterPro" id="IPR044574">
    <property type="entry name" value="ARIP4-like"/>
</dbReference>
<keyword evidence="8" id="KW-0539">Nucleus</keyword>
<dbReference type="Pfam" id="PF00271">
    <property type="entry name" value="Helicase_C"/>
    <property type="match status" value="1"/>
</dbReference>
<dbReference type="GO" id="GO:0004386">
    <property type="term" value="F:helicase activity"/>
    <property type="evidence" value="ECO:0007669"/>
    <property type="project" value="UniProtKB-KW"/>
</dbReference>
<evidence type="ECO:0000256" key="6">
    <source>
        <dbReference type="ARBA" id="ARBA00022840"/>
    </source>
</evidence>
<dbReference type="SMART" id="SM00487">
    <property type="entry name" value="DEXDc"/>
    <property type="match status" value="1"/>
</dbReference>
<dbReference type="InterPro" id="IPR049730">
    <property type="entry name" value="SNF2/RAD54-like_C"/>
</dbReference>
<accession>A0A5N6DX12</accession>
<evidence type="ECO:0000256" key="9">
    <source>
        <dbReference type="SAM" id="Coils"/>
    </source>
</evidence>
<dbReference type="Pfam" id="PF00176">
    <property type="entry name" value="SNF2-rel_dom"/>
    <property type="match status" value="1"/>
</dbReference>
<gene>
    <name evidence="14" type="ORF">BDV34DRAFT_188070</name>
</gene>
<dbReference type="PROSITE" id="PS50105">
    <property type="entry name" value="SAM_DOMAIN"/>
    <property type="match status" value="1"/>
</dbReference>
<feature type="compositionally biased region" description="Basic and acidic residues" evidence="10">
    <location>
        <begin position="583"/>
        <end position="594"/>
    </location>
</feature>
<dbReference type="InterPro" id="IPR014001">
    <property type="entry name" value="Helicase_ATP-bd"/>
</dbReference>
<feature type="domain" description="SAM" evidence="11">
    <location>
        <begin position="48"/>
        <end position="128"/>
    </location>
</feature>
<dbReference type="InterPro" id="IPR013761">
    <property type="entry name" value="SAM/pointed_sf"/>
</dbReference>
<dbReference type="InterPro" id="IPR027417">
    <property type="entry name" value="P-loop_NTPase"/>
</dbReference>
<evidence type="ECO:0000256" key="3">
    <source>
        <dbReference type="ARBA" id="ARBA00022741"/>
    </source>
</evidence>
<dbReference type="Pfam" id="PF24580">
    <property type="entry name" value="DUF7607"/>
    <property type="match status" value="1"/>
</dbReference>
<dbReference type="InterPro" id="IPR056026">
    <property type="entry name" value="DUF7607"/>
</dbReference>
<dbReference type="SMART" id="SM00490">
    <property type="entry name" value="HELICc"/>
    <property type="match status" value="1"/>
</dbReference>
<dbReference type="PROSITE" id="PS51192">
    <property type="entry name" value="HELICASE_ATP_BIND_1"/>
    <property type="match status" value="1"/>
</dbReference>
<feature type="compositionally biased region" description="Polar residues" evidence="10">
    <location>
        <begin position="1763"/>
        <end position="1773"/>
    </location>
</feature>
<feature type="compositionally biased region" description="Polar residues" evidence="10">
    <location>
        <begin position="619"/>
        <end position="629"/>
    </location>
</feature>
<feature type="region of interest" description="Disordered" evidence="10">
    <location>
        <begin position="889"/>
        <end position="931"/>
    </location>
</feature>
<name>A0A5N6DX12_ASPPA</name>
<feature type="region of interest" description="Disordered" evidence="10">
    <location>
        <begin position="1584"/>
        <end position="1605"/>
    </location>
</feature>
<feature type="compositionally biased region" description="Basic and acidic residues" evidence="10">
    <location>
        <begin position="605"/>
        <end position="616"/>
    </location>
</feature>
<proteinExistence type="inferred from homology"/>
<evidence type="ECO:0000313" key="15">
    <source>
        <dbReference type="Proteomes" id="UP000326532"/>
    </source>
</evidence>
<dbReference type="InterPro" id="IPR000330">
    <property type="entry name" value="SNF2_N"/>
</dbReference>
<dbReference type="OMA" id="QCQSMEQ"/>
<protein>
    <recommendedName>
        <fullName evidence="16">SNF2 family helicase/ATPase</fullName>
    </recommendedName>
</protein>
<feature type="region of interest" description="Disordered" evidence="10">
    <location>
        <begin position="373"/>
        <end position="399"/>
    </location>
</feature>
<evidence type="ECO:0000259" key="11">
    <source>
        <dbReference type="PROSITE" id="PS50105"/>
    </source>
</evidence>
<feature type="coiled-coil region" evidence="9">
    <location>
        <begin position="503"/>
        <end position="552"/>
    </location>
</feature>
<keyword evidence="4" id="KW-0378">Hydrolase</keyword>
<dbReference type="EMBL" id="ML734945">
    <property type="protein sequence ID" value="KAB8209708.1"/>
    <property type="molecule type" value="Genomic_DNA"/>
</dbReference>
<feature type="domain" description="Helicase C-terminal" evidence="13">
    <location>
        <begin position="1378"/>
        <end position="1533"/>
    </location>
</feature>
<feature type="region of interest" description="Disordered" evidence="10">
    <location>
        <begin position="1702"/>
        <end position="1783"/>
    </location>
</feature>
<keyword evidence="15" id="KW-1185">Reference proteome</keyword>
<feature type="compositionally biased region" description="Basic residues" evidence="10">
    <location>
        <begin position="642"/>
        <end position="651"/>
    </location>
</feature>
<feature type="compositionally biased region" description="Polar residues" evidence="10">
    <location>
        <begin position="1706"/>
        <end position="1719"/>
    </location>
</feature>
<dbReference type="SUPFAM" id="SSF47769">
    <property type="entry name" value="SAM/Pointed domain"/>
    <property type="match status" value="1"/>
</dbReference>
<dbReference type="GO" id="GO:0003677">
    <property type="term" value="F:DNA binding"/>
    <property type="evidence" value="ECO:0007669"/>
    <property type="project" value="UniProtKB-KW"/>
</dbReference>
<dbReference type="InterPro" id="IPR001660">
    <property type="entry name" value="SAM"/>
</dbReference>
<feature type="compositionally biased region" description="Polar residues" evidence="10">
    <location>
        <begin position="1738"/>
        <end position="1752"/>
    </location>
</feature>
<keyword evidence="6" id="KW-0067">ATP-binding</keyword>
<dbReference type="InterPro" id="IPR001650">
    <property type="entry name" value="Helicase_C-like"/>
</dbReference>
<evidence type="ECO:0000256" key="5">
    <source>
        <dbReference type="ARBA" id="ARBA00022806"/>
    </source>
</evidence>
<comment type="subcellular location">
    <subcellularLocation>
        <location evidence="1">Nucleus</location>
    </subcellularLocation>
</comment>
<feature type="compositionally biased region" description="Basic and acidic residues" evidence="10">
    <location>
        <begin position="1584"/>
        <end position="1595"/>
    </location>
</feature>
<evidence type="ECO:0000256" key="7">
    <source>
        <dbReference type="ARBA" id="ARBA00023125"/>
    </source>
</evidence>
<dbReference type="GO" id="GO:0005524">
    <property type="term" value="F:ATP binding"/>
    <property type="evidence" value="ECO:0007669"/>
    <property type="project" value="UniProtKB-KW"/>
</dbReference>
<dbReference type="PROSITE" id="PS51194">
    <property type="entry name" value="HELICASE_CTER"/>
    <property type="match status" value="1"/>
</dbReference>